<dbReference type="OMA" id="MIANIYI"/>
<dbReference type="AlphaFoldDB" id="A0A1S3LN90"/>
<dbReference type="PANTHER" id="PTHR12167">
    <property type="entry name" value="C-TYPE NATRIURETIC PEPTIDE"/>
    <property type="match status" value="1"/>
</dbReference>
<name>A0A1S3LN90_SALSA</name>
<reference evidence="10" key="1">
    <citation type="submission" date="2025-08" db="UniProtKB">
        <authorList>
            <consortium name="RefSeq"/>
        </authorList>
    </citation>
    <scope>IDENTIFICATION</scope>
</reference>
<keyword evidence="5" id="KW-0372">Hormone</keyword>
<keyword evidence="4" id="KW-0165">Cleavage on pair of basic residues</keyword>
<dbReference type="InterPro" id="IPR002406">
    <property type="entry name" value="C_natriurtcpep"/>
</dbReference>
<dbReference type="PROSITE" id="PS00263">
    <property type="entry name" value="NATRIURETIC_PEPTIDE"/>
    <property type="match status" value="1"/>
</dbReference>
<evidence type="ECO:0000256" key="4">
    <source>
        <dbReference type="ARBA" id="ARBA00022685"/>
    </source>
</evidence>
<dbReference type="InterPro" id="IPR030480">
    <property type="entry name" value="Natr_peptide_CS"/>
</dbReference>
<evidence type="ECO:0000256" key="8">
    <source>
        <dbReference type="RuleBase" id="RU003686"/>
    </source>
</evidence>
<evidence type="ECO:0000256" key="7">
    <source>
        <dbReference type="ARBA" id="ARBA00023157"/>
    </source>
</evidence>
<dbReference type="GO" id="GO:0007168">
    <property type="term" value="P:receptor guanylyl cyclase signaling pathway"/>
    <property type="evidence" value="ECO:0007669"/>
    <property type="project" value="TreeGrafter"/>
</dbReference>
<dbReference type="RefSeq" id="XP_013992004.1">
    <property type="nucleotide sequence ID" value="XM_014136529.2"/>
</dbReference>
<protein>
    <submittedName>
        <fullName evidence="10">C-type natriuretic peptide 3-like</fullName>
    </submittedName>
</protein>
<evidence type="ECO:0000313" key="10">
    <source>
        <dbReference type="RefSeq" id="XP_013992004.1"/>
    </source>
</evidence>
<keyword evidence="3" id="KW-0964">Secreted</keyword>
<gene>
    <name evidence="10" type="primary">LOC106567368</name>
</gene>
<dbReference type="Bgee" id="ENSSSAG00000068846">
    <property type="expression patterns" value="Expressed in heart and 4 other cell types or tissues"/>
</dbReference>
<dbReference type="InterPro" id="IPR000663">
    <property type="entry name" value="Natr_peptide"/>
</dbReference>
<dbReference type="OrthoDB" id="8834370at2759"/>
<dbReference type="Pfam" id="PF00212">
    <property type="entry name" value="ANP"/>
    <property type="match status" value="1"/>
</dbReference>
<dbReference type="GO" id="GO:0005179">
    <property type="term" value="F:hormone activity"/>
    <property type="evidence" value="ECO:0007669"/>
    <property type="project" value="UniProtKB-KW"/>
</dbReference>
<evidence type="ECO:0000313" key="9">
    <source>
        <dbReference type="Proteomes" id="UP001652741"/>
    </source>
</evidence>
<dbReference type="KEGG" id="sasa:106567368"/>
<dbReference type="GO" id="GO:0005576">
    <property type="term" value="C:extracellular region"/>
    <property type="evidence" value="ECO:0007669"/>
    <property type="project" value="UniProtKB-SubCell"/>
</dbReference>
<evidence type="ECO:0000256" key="2">
    <source>
        <dbReference type="ARBA" id="ARBA00009041"/>
    </source>
</evidence>
<evidence type="ECO:0000256" key="1">
    <source>
        <dbReference type="ARBA" id="ARBA00004613"/>
    </source>
</evidence>
<comment type="subcellular location">
    <subcellularLocation>
        <location evidence="1 8">Secreted</location>
    </subcellularLocation>
</comment>
<dbReference type="STRING" id="8030.ENSSSAP00000085076"/>
<evidence type="ECO:0000256" key="6">
    <source>
        <dbReference type="ARBA" id="ARBA00022858"/>
    </source>
</evidence>
<dbReference type="SMART" id="SM00183">
    <property type="entry name" value="NAT_PEP"/>
    <property type="match status" value="1"/>
</dbReference>
<dbReference type="PANTHER" id="PTHR12167:SF5">
    <property type="entry name" value="C-TYPE NATRIURETIC PEPTIDE 3-LIKE PRECURSOR"/>
    <property type="match status" value="1"/>
</dbReference>
<proteinExistence type="inferred from homology"/>
<comment type="similarity">
    <text evidence="2 8">Belongs to the natriuretic peptide family.</text>
</comment>
<keyword evidence="9" id="KW-1185">Reference proteome</keyword>
<dbReference type="GO" id="GO:0097746">
    <property type="term" value="P:blood vessel diameter maintenance"/>
    <property type="evidence" value="ECO:0007669"/>
    <property type="project" value="UniProtKB-KW"/>
</dbReference>
<evidence type="ECO:0000256" key="5">
    <source>
        <dbReference type="ARBA" id="ARBA00022702"/>
    </source>
</evidence>
<dbReference type="PaxDb" id="8030-ENSSSAP00000085076"/>
<sequence>MFSWASVTKRHRYKCAPGDVLLPKENRQGERFGLPTEQRGEDELQMKMISNITFGCLSALVLLNLVGAKPVSNLQSVIRLLEEERNVPYYVSEEREVDGKELNTEKAAFTAGVVRPWDSEDARNSALAGKENAIARLLNYIMKTPKHQWSRFKKGGLRSCFGVRLERIGSFSGLGC</sequence>
<dbReference type="GO" id="GO:0006182">
    <property type="term" value="P:cGMP biosynthetic process"/>
    <property type="evidence" value="ECO:0007669"/>
    <property type="project" value="TreeGrafter"/>
</dbReference>
<keyword evidence="6 8" id="KW-0838">Vasoactive</keyword>
<dbReference type="PRINTS" id="PR00713">
    <property type="entry name" value="CNATPEPTIDE"/>
</dbReference>
<dbReference type="GeneID" id="106567368"/>
<organism evidence="9 10">
    <name type="scientific">Salmo salar</name>
    <name type="common">Atlantic salmon</name>
    <dbReference type="NCBI Taxonomy" id="8030"/>
    <lineage>
        <taxon>Eukaryota</taxon>
        <taxon>Metazoa</taxon>
        <taxon>Chordata</taxon>
        <taxon>Craniata</taxon>
        <taxon>Vertebrata</taxon>
        <taxon>Euteleostomi</taxon>
        <taxon>Actinopterygii</taxon>
        <taxon>Neopterygii</taxon>
        <taxon>Teleostei</taxon>
        <taxon>Protacanthopterygii</taxon>
        <taxon>Salmoniformes</taxon>
        <taxon>Salmonidae</taxon>
        <taxon>Salmoninae</taxon>
        <taxon>Salmo</taxon>
    </lineage>
</organism>
<keyword evidence="7" id="KW-1015">Disulfide bond</keyword>
<accession>A0A1S3LN90</accession>
<dbReference type="Proteomes" id="UP001652741">
    <property type="component" value="Chromosome ssa13"/>
</dbReference>
<evidence type="ECO:0000256" key="3">
    <source>
        <dbReference type="ARBA" id="ARBA00022525"/>
    </source>
</evidence>